<sequence length="493" mass="55107">MAVVLWLVLLLVAVVLLRHWRQQRHLKNFPPGPPRWPVVGALPYIPGQLIHLHAHKHWRHKYGPLVGLAAGPRTMLMVCGGEEAIAVLNHDDCQTRPGGQAFRERSFGKPLGIMFSDGPYWTAQRRFTLRELRDLGLGKSKLEGVVLDEVDATLEAIERDGPELQPNKMFNSPVLNVLWWMVSGKPFARGTGSALDPQSVRLLDIMNRAMRNKRLGTAACDLWPVLKYIAPEMSAYNEIYQPIFDMQSYIREEIKNQRQNGTGDSLIGKYTEEINKSQPGSYFDEQSLITTVLDLFMAGGESTANTLSFCLMYMAMHPEVQAKVHAELDAVCSGADKAVTMSDKPKLPYVEATMFEVMRANTIAPLAIPHEATKEVEMNGYTIPQGTTILISIWATLNDKKHWGDPEVFRPERFIDSQGCFQKDPWMVPFGIGKRVCIGEGFAIQVAFLFFANLMNRFQFSLPAGSPPPSTIPEAGFTVAPQPFNVIAKPRSA</sequence>
<evidence type="ECO:0000256" key="9">
    <source>
        <dbReference type="ARBA" id="ARBA00022848"/>
    </source>
</evidence>
<evidence type="ECO:0000256" key="7">
    <source>
        <dbReference type="ARBA" id="ARBA00022723"/>
    </source>
</evidence>
<dbReference type="GO" id="GO:0006805">
    <property type="term" value="P:xenobiotic metabolic process"/>
    <property type="evidence" value="ECO:0007669"/>
    <property type="project" value="TreeGrafter"/>
</dbReference>
<dbReference type="KEGG" id="foc:113202002"/>
<dbReference type="GO" id="GO:0008395">
    <property type="term" value="F:steroid hydroxylase activity"/>
    <property type="evidence" value="ECO:0007669"/>
    <property type="project" value="TreeGrafter"/>
</dbReference>
<dbReference type="Gene3D" id="1.10.630.10">
    <property type="entry name" value="Cytochrome P450"/>
    <property type="match status" value="1"/>
</dbReference>
<evidence type="ECO:0000256" key="11">
    <source>
        <dbReference type="ARBA" id="ARBA00023004"/>
    </source>
</evidence>
<keyword evidence="12 15" id="KW-0503">Monooxygenase</keyword>
<keyword evidence="7 14" id="KW-0479">Metal-binding</keyword>
<evidence type="ECO:0000256" key="16">
    <source>
        <dbReference type="SAM" id="SignalP"/>
    </source>
</evidence>
<dbReference type="GO" id="GO:0005789">
    <property type="term" value="C:endoplasmic reticulum membrane"/>
    <property type="evidence" value="ECO:0007669"/>
    <property type="project" value="UniProtKB-SubCell"/>
</dbReference>
<evidence type="ECO:0000313" key="18">
    <source>
        <dbReference type="RefSeq" id="XP_026271819.1"/>
    </source>
</evidence>
<feature type="chain" id="PRO_5026834622" evidence="16">
    <location>
        <begin position="18"/>
        <end position="493"/>
    </location>
</feature>
<dbReference type="PRINTS" id="PR00385">
    <property type="entry name" value="P450"/>
</dbReference>
<evidence type="ECO:0000256" key="8">
    <source>
        <dbReference type="ARBA" id="ARBA00022824"/>
    </source>
</evidence>
<keyword evidence="11 14" id="KW-0408">Iron</keyword>
<dbReference type="GO" id="GO:0016712">
    <property type="term" value="F:oxidoreductase activity, acting on paired donors, with incorporation or reduction of molecular oxygen, reduced flavin or flavoprotein as one donor, and incorporation of one atom of oxygen"/>
    <property type="evidence" value="ECO:0007669"/>
    <property type="project" value="TreeGrafter"/>
</dbReference>
<dbReference type="GO" id="GO:0020037">
    <property type="term" value="F:heme binding"/>
    <property type="evidence" value="ECO:0007669"/>
    <property type="project" value="InterPro"/>
</dbReference>
<dbReference type="SUPFAM" id="SSF48264">
    <property type="entry name" value="Cytochrome P450"/>
    <property type="match status" value="1"/>
</dbReference>
<dbReference type="GeneID" id="113202002"/>
<protein>
    <submittedName>
        <fullName evidence="18">Methyl farnesoate epoxidase-like</fullName>
    </submittedName>
</protein>
<evidence type="ECO:0000256" key="12">
    <source>
        <dbReference type="ARBA" id="ARBA00023033"/>
    </source>
</evidence>
<dbReference type="InterPro" id="IPR001128">
    <property type="entry name" value="Cyt_P450"/>
</dbReference>
<dbReference type="Proteomes" id="UP000504606">
    <property type="component" value="Unplaced"/>
</dbReference>
<evidence type="ECO:0000256" key="5">
    <source>
        <dbReference type="ARBA" id="ARBA00010617"/>
    </source>
</evidence>
<evidence type="ECO:0000256" key="14">
    <source>
        <dbReference type="PIRSR" id="PIRSR602401-1"/>
    </source>
</evidence>
<dbReference type="RefSeq" id="XP_026271819.1">
    <property type="nucleotide sequence ID" value="XM_026416034.2"/>
</dbReference>
<dbReference type="OrthoDB" id="3934656at2759"/>
<reference evidence="18" key="1">
    <citation type="submission" date="2025-08" db="UniProtKB">
        <authorList>
            <consortium name="RefSeq"/>
        </authorList>
    </citation>
    <scope>IDENTIFICATION</scope>
    <source>
        <tissue evidence="18">Whole organism</tissue>
    </source>
</reference>
<keyword evidence="17" id="KW-1185">Reference proteome</keyword>
<feature type="signal peptide" evidence="16">
    <location>
        <begin position="1"/>
        <end position="17"/>
    </location>
</feature>
<keyword evidence="9" id="KW-0492">Microsome</keyword>
<keyword evidence="13" id="KW-0472">Membrane</keyword>
<evidence type="ECO:0000256" key="3">
    <source>
        <dbReference type="ARBA" id="ARBA00004174"/>
    </source>
</evidence>
<dbReference type="InterPro" id="IPR050182">
    <property type="entry name" value="Cytochrome_P450_fam2"/>
</dbReference>
<dbReference type="InterPro" id="IPR036396">
    <property type="entry name" value="Cyt_P450_sf"/>
</dbReference>
<evidence type="ECO:0000256" key="6">
    <source>
        <dbReference type="ARBA" id="ARBA00022617"/>
    </source>
</evidence>
<feature type="binding site" description="axial binding residue" evidence="14">
    <location>
        <position position="437"/>
    </location>
    <ligand>
        <name>heme</name>
        <dbReference type="ChEBI" id="CHEBI:30413"/>
    </ligand>
    <ligandPart>
        <name>Fe</name>
        <dbReference type="ChEBI" id="CHEBI:18248"/>
    </ligandPart>
</feature>
<dbReference type="InterPro" id="IPR002401">
    <property type="entry name" value="Cyt_P450_E_grp-I"/>
</dbReference>
<dbReference type="GO" id="GO:0006082">
    <property type="term" value="P:organic acid metabolic process"/>
    <property type="evidence" value="ECO:0007669"/>
    <property type="project" value="TreeGrafter"/>
</dbReference>
<organism evidence="17 18">
    <name type="scientific">Frankliniella occidentalis</name>
    <name type="common">Western flower thrips</name>
    <name type="synonym">Euthrips occidentalis</name>
    <dbReference type="NCBI Taxonomy" id="133901"/>
    <lineage>
        <taxon>Eukaryota</taxon>
        <taxon>Metazoa</taxon>
        <taxon>Ecdysozoa</taxon>
        <taxon>Arthropoda</taxon>
        <taxon>Hexapoda</taxon>
        <taxon>Insecta</taxon>
        <taxon>Pterygota</taxon>
        <taxon>Neoptera</taxon>
        <taxon>Paraneoptera</taxon>
        <taxon>Thysanoptera</taxon>
        <taxon>Terebrantia</taxon>
        <taxon>Thripoidea</taxon>
        <taxon>Thripidae</taxon>
        <taxon>Frankliniella</taxon>
    </lineage>
</organism>
<dbReference type="AlphaFoldDB" id="A0A6J1RRX1"/>
<keyword evidence="16" id="KW-0732">Signal</keyword>
<gene>
    <name evidence="18" type="primary">LOC113202002</name>
</gene>
<keyword evidence="10 15" id="KW-0560">Oxidoreductase</keyword>
<evidence type="ECO:0000256" key="2">
    <source>
        <dbReference type="ARBA" id="ARBA00003690"/>
    </source>
</evidence>
<proteinExistence type="inferred from homology"/>
<dbReference type="GO" id="GO:0005506">
    <property type="term" value="F:iron ion binding"/>
    <property type="evidence" value="ECO:0007669"/>
    <property type="project" value="InterPro"/>
</dbReference>
<evidence type="ECO:0000256" key="1">
    <source>
        <dbReference type="ARBA" id="ARBA00001971"/>
    </source>
</evidence>
<evidence type="ECO:0000256" key="15">
    <source>
        <dbReference type="RuleBase" id="RU000461"/>
    </source>
</evidence>
<dbReference type="InterPro" id="IPR017972">
    <property type="entry name" value="Cyt_P450_CS"/>
</dbReference>
<dbReference type="PROSITE" id="PS00086">
    <property type="entry name" value="CYTOCHROME_P450"/>
    <property type="match status" value="1"/>
</dbReference>
<dbReference type="PRINTS" id="PR00463">
    <property type="entry name" value="EP450I"/>
</dbReference>
<comment type="cofactor">
    <cofactor evidence="1 14">
        <name>heme</name>
        <dbReference type="ChEBI" id="CHEBI:30413"/>
    </cofactor>
</comment>
<comment type="subcellular location">
    <subcellularLocation>
        <location evidence="4">Endoplasmic reticulum membrane</location>
        <topology evidence="4">Peripheral membrane protein</topology>
    </subcellularLocation>
    <subcellularLocation>
        <location evidence="3">Microsome membrane</location>
        <topology evidence="3">Peripheral membrane protein</topology>
    </subcellularLocation>
</comment>
<dbReference type="SMR" id="A0A6J1RRX1"/>
<accession>A0A6J1RRX1</accession>
<comment type="similarity">
    <text evidence="5 15">Belongs to the cytochrome P450 family.</text>
</comment>
<dbReference type="PANTHER" id="PTHR24300:SF376">
    <property type="entry name" value="CYTOCHROME P450 15A1"/>
    <property type="match status" value="1"/>
</dbReference>
<evidence type="ECO:0000256" key="13">
    <source>
        <dbReference type="ARBA" id="ARBA00023136"/>
    </source>
</evidence>
<keyword evidence="6 14" id="KW-0349">Heme</keyword>
<comment type="function">
    <text evidence="2">May be involved in the metabolism of insect hormones and in the breakdown of synthetic insecticides.</text>
</comment>
<evidence type="ECO:0000313" key="17">
    <source>
        <dbReference type="Proteomes" id="UP000504606"/>
    </source>
</evidence>
<evidence type="ECO:0000256" key="4">
    <source>
        <dbReference type="ARBA" id="ARBA00004406"/>
    </source>
</evidence>
<dbReference type="Pfam" id="PF00067">
    <property type="entry name" value="p450"/>
    <property type="match status" value="1"/>
</dbReference>
<dbReference type="PANTHER" id="PTHR24300">
    <property type="entry name" value="CYTOCHROME P450 508A4-RELATED"/>
    <property type="match status" value="1"/>
</dbReference>
<evidence type="ECO:0000256" key="10">
    <source>
        <dbReference type="ARBA" id="ARBA00023002"/>
    </source>
</evidence>
<keyword evidence="8" id="KW-0256">Endoplasmic reticulum</keyword>
<dbReference type="FunFam" id="1.10.630.10:FF:000238">
    <property type="entry name" value="Cytochrome P450 2A6"/>
    <property type="match status" value="1"/>
</dbReference>
<name>A0A6J1RRX1_FRAOC</name>